<comment type="subcellular location">
    <subcellularLocation>
        <location evidence="2">Cytoplasm</location>
    </subcellularLocation>
</comment>
<dbReference type="Proteomes" id="UP000308744">
    <property type="component" value="Unassembled WGS sequence"/>
</dbReference>
<dbReference type="Gene3D" id="3.30.1340.10">
    <property type="entry name" value="HPr-like"/>
    <property type="match status" value="1"/>
</dbReference>
<dbReference type="PANTHER" id="PTHR33705">
    <property type="entry name" value="PHOSPHOCARRIER PROTEIN HPR"/>
    <property type="match status" value="1"/>
</dbReference>
<evidence type="ECO:0000256" key="3">
    <source>
        <dbReference type="ARBA" id="ARBA00020422"/>
    </source>
</evidence>
<dbReference type="InterPro" id="IPR035895">
    <property type="entry name" value="HPr-like_sf"/>
</dbReference>
<keyword evidence="4" id="KW-0963">Cytoplasm</keyword>
<feature type="domain" description="HPr" evidence="7">
    <location>
        <begin position="1"/>
        <end position="63"/>
    </location>
</feature>
<reference evidence="8 9" key="1">
    <citation type="submission" date="2019-04" db="EMBL/GenBank/DDBJ databases">
        <title>Lysinibacillus genome sequencing.</title>
        <authorList>
            <person name="Dunlap C."/>
        </authorList>
    </citation>
    <scope>NUCLEOTIDE SEQUENCE [LARGE SCALE GENOMIC DNA]</scope>
    <source>
        <strain evidence="8 9">CCTCC AB 2010389</strain>
    </source>
</reference>
<dbReference type="SUPFAM" id="SSF55594">
    <property type="entry name" value="HPr-like"/>
    <property type="match status" value="1"/>
</dbReference>
<comment type="function">
    <text evidence="1">General (non sugar-specific) component of the phosphoenolpyruvate-dependent sugar phosphotransferase system (sugar PTS). This major carbohydrate active-transport system catalyzes the phosphorylation of incoming sugar substrates concomitantly with their translocation across the cell membrane. The phosphoryl group from phosphoenolpyruvate (PEP) is transferred to the phosphoryl carrier protein HPr by enzyme I. Phospho-HPr then transfers it to the PTS EIIA domain.</text>
</comment>
<dbReference type="GO" id="GO:0009401">
    <property type="term" value="P:phosphoenolpyruvate-dependent sugar phosphotransferase system"/>
    <property type="evidence" value="ECO:0007669"/>
    <property type="project" value="UniProtKB-KW"/>
</dbReference>
<accession>A0A4U2Z217</accession>
<keyword evidence="5" id="KW-0762">Sugar transport</keyword>
<evidence type="ECO:0000256" key="1">
    <source>
        <dbReference type="ARBA" id="ARBA00003681"/>
    </source>
</evidence>
<proteinExistence type="predicted"/>
<dbReference type="CDD" id="cd00367">
    <property type="entry name" value="PTS-HPr_like"/>
    <property type="match status" value="1"/>
</dbReference>
<name>A0A4U2Z217_9BACI</name>
<evidence type="ECO:0000256" key="6">
    <source>
        <dbReference type="ARBA" id="ARBA00022683"/>
    </source>
</evidence>
<evidence type="ECO:0000313" key="9">
    <source>
        <dbReference type="Proteomes" id="UP000308744"/>
    </source>
</evidence>
<dbReference type="InterPro" id="IPR050399">
    <property type="entry name" value="HPr"/>
</dbReference>
<dbReference type="Pfam" id="PF00381">
    <property type="entry name" value="PTS-HPr"/>
    <property type="match status" value="1"/>
</dbReference>
<sequence>MIEKKFNVIDKAGVHARPASILVSVASHYESQIKIIYKEKTANLKSILGNKTVTKNLLKYTKI</sequence>
<gene>
    <name evidence="8" type="ORF">FC756_12315</name>
</gene>
<keyword evidence="5" id="KW-0813">Transport</keyword>
<protein>
    <recommendedName>
        <fullName evidence="3">Phosphocarrier protein HPr</fullName>
    </recommendedName>
</protein>
<dbReference type="EMBL" id="SZPU01000044">
    <property type="protein sequence ID" value="TKI67665.1"/>
    <property type="molecule type" value="Genomic_DNA"/>
</dbReference>
<evidence type="ECO:0000259" key="7">
    <source>
        <dbReference type="PROSITE" id="PS51350"/>
    </source>
</evidence>
<dbReference type="PROSITE" id="PS00369">
    <property type="entry name" value="PTS_HPR_HIS"/>
    <property type="match status" value="1"/>
</dbReference>
<keyword evidence="6" id="KW-0598">Phosphotransferase system</keyword>
<dbReference type="PANTHER" id="PTHR33705:SF2">
    <property type="entry name" value="PHOSPHOCARRIER PROTEIN NPR"/>
    <property type="match status" value="1"/>
</dbReference>
<evidence type="ECO:0000256" key="2">
    <source>
        <dbReference type="ARBA" id="ARBA00004496"/>
    </source>
</evidence>
<organism evidence="8 9">
    <name type="scientific">Lysinibacillus mangiferihumi</name>
    <dbReference type="NCBI Taxonomy" id="1130819"/>
    <lineage>
        <taxon>Bacteria</taxon>
        <taxon>Bacillati</taxon>
        <taxon>Bacillota</taxon>
        <taxon>Bacilli</taxon>
        <taxon>Bacillales</taxon>
        <taxon>Bacillaceae</taxon>
        <taxon>Lysinibacillus</taxon>
    </lineage>
</organism>
<evidence type="ECO:0000256" key="4">
    <source>
        <dbReference type="ARBA" id="ARBA00022490"/>
    </source>
</evidence>
<dbReference type="RefSeq" id="WP_107896863.1">
    <property type="nucleotide sequence ID" value="NZ_PYWM01000025.1"/>
</dbReference>
<dbReference type="AlphaFoldDB" id="A0A4U2Z217"/>
<dbReference type="InterPro" id="IPR000032">
    <property type="entry name" value="HPr-like"/>
</dbReference>
<keyword evidence="9" id="KW-1185">Reference proteome</keyword>
<comment type="caution">
    <text evidence="8">The sequence shown here is derived from an EMBL/GenBank/DDBJ whole genome shotgun (WGS) entry which is preliminary data.</text>
</comment>
<dbReference type="NCBIfam" id="TIGR01003">
    <property type="entry name" value="PTS_HPr_family"/>
    <property type="match status" value="1"/>
</dbReference>
<evidence type="ECO:0000256" key="5">
    <source>
        <dbReference type="ARBA" id="ARBA00022597"/>
    </source>
</evidence>
<dbReference type="InterPro" id="IPR001020">
    <property type="entry name" value="PTS_HPr_His_P_site"/>
</dbReference>
<dbReference type="PRINTS" id="PR00107">
    <property type="entry name" value="PHOSPHOCPHPR"/>
</dbReference>
<dbReference type="GO" id="GO:0005737">
    <property type="term" value="C:cytoplasm"/>
    <property type="evidence" value="ECO:0007669"/>
    <property type="project" value="UniProtKB-SubCell"/>
</dbReference>
<evidence type="ECO:0000313" key="8">
    <source>
        <dbReference type="EMBL" id="TKI67665.1"/>
    </source>
</evidence>
<dbReference type="PROSITE" id="PS51350">
    <property type="entry name" value="PTS_HPR_DOM"/>
    <property type="match status" value="1"/>
</dbReference>